<organism evidence="2 3">
    <name type="scientific">Stylosanthes scabra</name>
    <dbReference type="NCBI Taxonomy" id="79078"/>
    <lineage>
        <taxon>Eukaryota</taxon>
        <taxon>Viridiplantae</taxon>
        <taxon>Streptophyta</taxon>
        <taxon>Embryophyta</taxon>
        <taxon>Tracheophyta</taxon>
        <taxon>Spermatophyta</taxon>
        <taxon>Magnoliopsida</taxon>
        <taxon>eudicotyledons</taxon>
        <taxon>Gunneridae</taxon>
        <taxon>Pentapetalae</taxon>
        <taxon>rosids</taxon>
        <taxon>fabids</taxon>
        <taxon>Fabales</taxon>
        <taxon>Fabaceae</taxon>
        <taxon>Papilionoideae</taxon>
        <taxon>50 kb inversion clade</taxon>
        <taxon>dalbergioids sensu lato</taxon>
        <taxon>Dalbergieae</taxon>
        <taxon>Pterocarpus clade</taxon>
        <taxon>Stylosanthes</taxon>
    </lineage>
</organism>
<keyword evidence="3" id="KW-1185">Reference proteome</keyword>
<evidence type="ECO:0000313" key="3">
    <source>
        <dbReference type="Proteomes" id="UP001341840"/>
    </source>
</evidence>
<feature type="region of interest" description="Disordered" evidence="1">
    <location>
        <begin position="1"/>
        <end position="71"/>
    </location>
</feature>
<comment type="caution">
    <text evidence="2">The sequence shown here is derived from an EMBL/GenBank/DDBJ whole genome shotgun (WGS) entry which is preliminary data.</text>
</comment>
<gene>
    <name evidence="2" type="ORF">PIB30_020821</name>
</gene>
<accession>A0ABU6UBD7</accession>
<proteinExistence type="predicted"/>
<reference evidence="2 3" key="1">
    <citation type="journal article" date="2023" name="Plants (Basel)">
        <title>Bridging the Gap: Combining Genomics and Transcriptomics Approaches to Understand Stylosanthes scabra, an Orphan Legume from the Brazilian Caatinga.</title>
        <authorList>
            <person name="Ferreira-Neto J.R.C."/>
            <person name="da Silva M.D."/>
            <person name="Binneck E."/>
            <person name="de Melo N.F."/>
            <person name="da Silva R.H."/>
            <person name="de Melo A.L.T.M."/>
            <person name="Pandolfi V."/>
            <person name="Bustamante F.O."/>
            <person name="Brasileiro-Vidal A.C."/>
            <person name="Benko-Iseppon A.M."/>
        </authorList>
    </citation>
    <scope>NUCLEOTIDE SEQUENCE [LARGE SCALE GENOMIC DNA]</scope>
    <source>
        <tissue evidence="2">Leaves</tissue>
    </source>
</reference>
<dbReference type="Proteomes" id="UP001341840">
    <property type="component" value="Unassembled WGS sequence"/>
</dbReference>
<dbReference type="EMBL" id="JASCZI010120896">
    <property type="protein sequence ID" value="MED6157153.1"/>
    <property type="molecule type" value="Genomic_DNA"/>
</dbReference>
<sequence length="71" mass="7809">MDPLEKTRKSKKKKARMTSATDIGHAEEVELSQSAPTPEESHAPSSTPPADSPPARFRMKQPIIRPLLSNT</sequence>
<evidence type="ECO:0000313" key="2">
    <source>
        <dbReference type="EMBL" id="MED6157153.1"/>
    </source>
</evidence>
<evidence type="ECO:0000256" key="1">
    <source>
        <dbReference type="SAM" id="MobiDB-lite"/>
    </source>
</evidence>
<name>A0ABU6UBD7_9FABA</name>
<protein>
    <submittedName>
        <fullName evidence="2">Uncharacterized protein</fullName>
    </submittedName>
</protein>